<feature type="binding site" evidence="7">
    <location>
        <position position="46"/>
    </location>
    <ligand>
        <name>NADP(+)</name>
        <dbReference type="ChEBI" id="CHEBI:58349"/>
    </ligand>
</feature>
<sequence length="485" mass="53676">MSRPASLLVIFGATGDLAQRMLFPSLYGLQADDLLPPALRILGTGRTDEEASAFRAQIGEAVRRNVAAGECNESVLQALLERIDYLAADTGDSASLEQLGARIGEQRGAADIVYHLSTAPRFYAPICAALGGMGLAGPGTRVMLEKPIGHDLASATAINDAVTRHFDEERVFRVDHYLGKEGVQNLLALRFGNALFEPLWNARHIQHVQITVAETVGVEGRGDYYDHSGAMRDMLQNHMLQLLCLVAMEPPAHFEPSAVRNEKIKVLQSLRPIGRNEVLGETVAGQYTAGAVDGRVVPGYLDELGRPSRTETFVALRAHVDNWRWSGVPFYLRTGKRMPARRTEIHLQFRAVPHSIFTGAQVQPNALTILLQPEERIELNLMSKTPGLDRGGVRLSQVSLDLDMHEEFAAIRRRPAYERLYLDAIEGNGTLFVRRDETEAAWAWVDDIFDGWRHTDLTPRPYPAGTWGPAAAVAMAERHGHSWRD</sequence>
<comment type="caution">
    <text evidence="7">Lacks conserved residue(s) required for the propagation of feature annotation.</text>
</comment>
<dbReference type="Gene3D" id="3.30.360.10">
    <property type="entry name" value="Dihydrodipicolinate Reductase, domain 2"/>
    <property type="match status" value="1"/>
</dbReference>
<name>A0ABW0SMU4_9GAMM</name>
<feature type="domain" description="Glucose-6-phosphate dehydrogenase C-terminal" evidence="9">
    <location>
        <begin position="187"/>
        <end position="484"/>
    </location>
</feature>
<dbReference type="PANTHER" id="PTHR23429">
    <property type="entry name" value="GLUCOSE-6-PHOSPHATE 1-DEHYDROGENASE G6PD"/>
    <property type="match status" value="1"/>
</dbReference>
<proteinExistence type="inferred from homology"/>
<feature type="binding site" evidence="7">
    <location>
        <position position="233"/>
    </location>
    <ligand>
        <name>substrate</name>
    </ligand>
</feature>
<evidence type="ECO:0000256" key="7">
    <source>
        <dbReference type="HAMAP-Rule" id="MF_00966"/>
    </source>
</evidence>
<dbReference type="PANTHER" id="PTHR23429:SF0">
    <property type="entry name" value="GLUCOSE-6-PHOSPHATE 1-DEHYDROGENASE"/>
    <property type="match status" value="1"/>
</dbReference>
<evidence type="ECO:0000256" key="1">
    <source>
        <dbReference type="ARBA" id="ARBA00004937"/>
    </source>
</evidence>
<evidence type="ECO:0000256" key="4">
    <source>
        <dbReference type="ARBA" id="ARBA00022857"/>
    </source>
</evidence>
<feature type="binding site" evidence="7">
    <location>
        <position position="146"/>
    </location>
    <ligand>
        <name>NADP(+)</name>
        <dbReference type="ChEBI" id="CHEBI:58349"/>
    </ligand>
</feature>
<dbReference type="PIRSF" id="PIRSF000110">
    <property type="entry name" value="G6PD"/>
    <property type="match status" value="1"/>
</dbReference>
<protein>
    <recommendedName>
        <fullName evidence="7">Glucose-6-phosphate 1-dehydrogenase</fullName>
        <shortName evidence="7">G6PD</shortName>
        <ecNumber evidence="7">1.1.1.49</ecNumber>
    </recommendedName>
</protein>
<keyword evidence="3 7" id="KW-0313">Glucose metabolism</keyword>
<evidence type="ECO:0000256" key="3">
    <source>
        <dbReference type="ARBA" id="ARBA00022526"/>
    </source>
</evidence>
<dbReference type="EMBL" id="JBHSNM010000002">
    <property type="protein sequence ID" value="MFC5570340.1"/>
    <property type="molecule type" value="Genomic_DNA"/>
</dbReference>
<feature type="domain" description="Glucose-6-phosphate dehydrogenase NAD-binding" evidence="8">
    <location>
        <begin position="9"/>
        <end position="185"/>
    </location>
</feature>
<evidence type="ECO:0000259" key="9">
    <source>
        <dbReference type="Pfam" id="PF02781"/>
    </source>
</evidence>
<dbReference type="Pfam" id="PF02781">
    <property type="entry name" value="G6PD_C"/>
    <property type="match status" value="1"/>
</dbReference>
<keyword evidence="5 7" id="KW-0560">Oxidoreductase</keyword>
<evidence type="ECO:0000256" key="5">
    <source>
        <dbReference type="ARBA" id="ARBA00023002"/>
    </source>
</evidence>
<dbReference type="SUPFAM" id="SSF51735">
    <property type="entry name" value="NAD(P)-binding Rossmann-fold domains"/>
    <property type="match status" value="1"/>
</dbReference>
<keyword evidence="4 7" id="KW-0521">NADP</keyword>
<dbReference type="HAMAP" id="MF_00966">
    <property type="entry name" value="G6PD"/>
    <property type="match status" value="1"/>
</dbReference>
<feature type="binding site" evidence="7">
    <location>
        <position position="336"/>
    </location>
    <ligand>
        <name>substrate</name>
    </ligand>
</feature>
<dbReference type="InterPro" id="IPR022675">
    <property type="entry name" value="G6P_DH_C"/>
</dbReference>
<evidence type="ECO:0000313" key="11">
    <source>
        <dbReference type="Proteomes" id="UP001596036"/>
    </source>
</evidence>
<keyword evidence="6 7" id="KW-0119">Carbohydrate metabolism</keyword>
<dbReference type="RefSeq" id="WP_386754703.1">
    <property type="nucleotide sequence ID" value="NZ_JBHSNM010000002.1"/>
</dbReference>
<evidence type="ECO:0000256" key="6">
    <source>
        <dbReference type="ARBA" id="ARBA00023277"/>
    </source>
</evidence>
<organism evidence="10 11">
    <name type="scientific">Lysobacter yangpyeongensis</name>
    <dbReference type="NCBI Taxonomy" id="346182"/>
    <lineage>
        <taxon>Bacteria</taxon>
        <taxon>Pseudomonadati</taxon>
        <taxon>Pseudomonadota</taxon>
        <taxon>Gammaproteobacteria</taxon>
        <taxon>Lysobacterales</taxon>
        <taxon>Lysobacteraceae</taxon>
        <taxon>Lysobacter</taxon>
    </lineage>
</organism>
<comment type="pathway">
    <text evidence="1 7">Carbohydrate degradation; pentose phosphate pathway; D-ribulose 5-phosphate from D-glucose 6-phosphate (oxidative stage): step 1/3.</text>
</comment>
<feature type="binding site" evidence="7">
    <location>
        <position position="176"/>
    </location>
    <ligand>
        <name>substrate</name>
    </ligand>
</feature>
<accession>A0ABW0SMU4</accession>
<comment type="caution">
    <text evidence="10">The sequence shown here is derived from an EMBL/GenBank/DDBJ whole genome shotgun (WGS) entry which is preliminary data.</text>
</comment>
<dbReference type="InterPro" id="IPR022674">
    <property type="entry name" value="G6P_DH_NAD-bd"/>
</dbReference>
<dbReference type="NCBIfam" id="TIGR00871">
    <property type="entry name" value="zwf"/>
    <property type="match status" value="1"/>
</dbReference>
<dbReference type="EC" id="1.1.1.49" evidence="7"/>
<dbReference type="Gene3D" id="3.40.50.720">
    <property type="entry name" value="NAD(P)-binding Rossmann-like Domain"/>
    <property type="match status" value="1"/>
</dbReference>
<reference evidence="11" key="1">
    <citation type="journal article" date="2019" name="Int. J. Syst. Evol. Microbiol.">
        <title>The Global Catalogue of Microorganisms (GCM) 10K type strain sequencing project: providing services to taxonomists for standard genome sequencing and annotation.</title>
        <authorList>
            <consortium name="The Broad Institute Genomics Platform"/>
            <consortium name="The Broad Institute Genome Sequencing Center for Infectious Disease"/>
            <person name="Wu L."/>
            <person name="Ma J."/>
        </authorList>
    </citation>
    <scope>NUCLEOTIDE SEQUENCE [LARGE SCALE GENOMIC DNA]</scope>
    <source>
        <strain evidence="11">KACC 11407</strain>
    </source>
</reference>
<comment type="catalytic activity">
    <reaction evidence="7">
        <text>D-glucose 6-phosphate + NADP(+) = 6-phospho-D-glucono-1,5-lactone + NADPH + H(+)</text>
        <dbReference type="Rhea" id="RHEA:15841"/>
        <dbReference type="ChEBI" id="CHEBI:15378"/>
        <dbReference type="ChEBI" id="CHEBI:57783"/>
        <dbReference type="ChEBI" id="CHEBI:57955"/>
        <dbReference type="ChEBI" id="CHEBI:58349"/>
        <dbReference type="ChEBI" id="CHEBI:61548"/>
        <dbReference type="EC" id="1.1.1.49"/>
    </reaction>
</comment>
<dbReference type="InterPro" id="IPR036291">
    <property type="entry name" value="NAD(P)-bd_dom_sf"/>
</dbReference>
<comment type="function">
    <text evidence="7">Catalyzes the oxidation of glucose 6-phosphate to 6-phosphogluconolactone.</text>
</comment>
<feature type="binding site" evidence="7">
    <location>
        <position position="214"/>
    </location>
    <ligand>
        <name>substrate</name>
    </ligand>
</feature>
<gene>
    <name evidence="7 10" type="primary">zwf</name>
    <name evidence="10" type="ORF">ACFPN1_09750</name>
</gene>
<evidence type="ECO:0000259" key="8">
    <source>
        <dbReference type="Pfam" id="PF00479"/>
    </source>
</evidence>
<dbReference type="Proteomes" id="UP001596036">
    <property type="component" value="Unassembled WGS sequence"/>
</dbReference>
<dbReference type="SUPFAM" id="SSF55347">
    <property type="entry name" value="Glyceraldehyde-3-phosphate dehydrogenase-like, C-terminal domain"/>
    <property type="match status" value="1"/>
</dbReference>
<dbReference type="GO" id="GO:0004345">
    <property type="term" value="F:glucose-6-phosphate dehydrogenase activity"/>
    <property type="evidence" value="ECO:0007669"/>
    <property type="project" value="UniProtKB-EC"/>
</dbReference>
<dbReference type="InterPro" id="IPR001282">
    <property type="entry name" value="G6P_DH"/>
</dbReference>
<keyword evidence="11" id="KW-1185">Reference proteome</keyword>
<dbReference type="Pfam" id="PF00479">
    <property type="entry name" value="G6PD_N"/>
    <property type="match status" value="1"/>
</dbReference>
<comment type="similarity">
    <text evidence="2 7">Belongs to the glucose-6-phosphate dehydrogenase family.</text>
</comment>
<evidence type="ECO:0000313" key="10">
    <source>
        <dbReference type="EMBL" id="MFC5570340.1"/>
    </source>
</evidence>
<dbReference type="InterPro" id="IPR019796">
    <property type="entry name" value="G6P_DH_AS"/>
</dbReference>
<dbReference type="NCBIfam" id="NF009492">
    <property type="entry name" value="PRK12853.1-3"/>
    <property type="match status" value="1"/>
</dbReference>
<dbReference type="PROSITE" id="PS00069">
    <property type="entry name" value="G6P_DEHYDROGENASE"/>
    <property type="match status" value="1"/>
</dbReference>
<feature type="active site" description="Proton acceptor" evidence="7">
    <location>
        <position position="238"/>
    </location>
</feature>
<feature type="binding site" evidence="7">
    <location>
        <position position="180"/>
    </location>
    <ligand>
        <name>substrate</name>
    </ligand>
</feature>
<evidence type="ECO:0000256" key="2">
    <source>
        <dbReference type="ARBA" id="ARBA00009975"/>
    </source>
</evidence>
<dbReference type="PRINTS" id="PR00079">
    <property type="entry name" value="G6PDHDRGNASE"/>
</dbReference>